<proteinExistence type="predicted"/>
<gene>
    <name evidence="3" type="ORF">ACG04R_06920</name>
</gene>
<protein>
    <submittedName>
        <fullName evidence="3">Uncharacterized protein</fullName>
    </submittedName>
</protein>
<dbReference type="Proteomes" id="UP001606134">
    <property type="component" value="Unassembled WGS sequence"/>
</dbReference>
<feature type="compositionally biased region" description="Polar residues" evidence="1">
    <location>
        <begin position="370"/>
        <end position="386"/>
    </location>
</feature>
<feature type="region of interest" description="Disordered" evidence="1">
    <location>
        <begin position="347"/>
        <end position="386"/>
    </location>
</feature>
<organism evidence="3 4">
    <name type="scientific">Pelomonas candidula</name>
    <dbReference type="NCBI Taxonomy" id="3299025"/>
    <lineage>
        <taxon>Bacteria</taxon>
        <taxon>Pseudomonadati</taxon>
        <taxon>Pseudomonadota</taxon>
        <taxon>Betaproteobacteria</taxon>
        <taxon>Burkholderiales</taxon>
        <taxon>Sphaerotilaceae</taxon>
        <taxon>Roseateles</taxon>
    </lineage>
</organism>
<evidence type="ECO:0000313" key="3">
    <source>
        <dbReference type="EMBL" id="MFG6486396.1"/>
    </source>
</evidence>
<evidence type="ECO:0000313" key="4">
    <source>
        <dbReference type="Proteomes" id="UP001606134"/>
    </source>
</evidence>
<keyword evidence="2" id="KW-0732">Signal</keyword>
<evidence type="ECO:0000256" key="2">
    <source>
        <dbReference type="SAM" id="SignalP"/>
    </source>
</evidence>
<evidence type="ECO:0000256" key="1">
    <source>
        <dbReference type="SAM" id="MobiDB-lite"/>
    </source>
</evidence>
<feature type="chain" id="PRO_5045105361" evidence="2">
    <location>
        <begin position="32"/>
        <end position="649"/>
    </location>
</feature>
<keyword evidence="4" id="KW-1185">Reference proteome</keyword>
<reference evidence="3 4" key="1">
    <citation type="submission" date="2024-08" db="EMBL/GenBank/DDBJ databases">
        <authorList>
            <person name="Lu H."/>
        </authorList>
    </citation>
    <scope>NUCLEOTIDE SEQUENCE [LARGE SCALE GENOMIC DNA]</scope>
    <source>
        <strain evidence="3 4">BYS78W</strain>
    </source>
</reference>
<accession>A0ABW7H915</accession>
<dbReference type="PROSITE" id="PS51257">
    <property type="entry name" value="PROKAR_LIPOPROTEIN"/>
    <property type="match status" value="1"/>
</dbReference>
<feature type="signal peptide" evidence="2">
    <location>
        <begin position="1"/>
        <end position="31"/>
    </location>
</feature>
<dbReference type="EMBL" id="JBIGIC010000003">
    <property type="protein sequence ID" value="MFG6486396.1"/>
    <property type="molecule type" value="Genomic_DNA"/>
</dbReference>
<feature type="region of interest" description="Disordered" evidence="1">
    <location>
        <begin position="229"/>
        <end position="248"/>
    </location>
</feature>
<sequence length="649" mass="68171">MRKETFFRLACRPRLLAVAAAASAVSGCAFFYPYVGFPKQLPEGWDRDPLLAGDASQAISQVEEVRRDYLKYMREMSGTRAVFATGAGVLTGWALYNAVKPNAPGTTEPTYVDKRRTAQLGAVIATGYGLSEYAVNKKQESAYNDGYRALTCLLRQSAPLLMPLRTQEAEKGGAFGQPLSAQALETALNRLSVRILDLQNFVAAAKVGLGDGNAQLAQKDAREAARLIAENEALPEKPGKDGKKKRTSQELAAEVARLPMTYPANVGDSPTLSRQIDDAVKALQIARNALADGLALQKAVADSGREIRERAQIIVTTVNGVVQDAQADLRAADSALTKAQDITAGFRKLGSQTSGDQAEPPTADTADTGAKTSSATTRIPAAQQSTAPGALRMVNLGGGPLLAGASLGTALLANATATAVQATKPGSATPSPLTTAELEKLNERIEALIADAKKREAAEAQEKLVNGYIGKIKDWSKPKDVCTSRRISGHVDAPDRCDAQALALLVEDLYDARRPVVAAVLHFRSQTKAVRRVAGCASDAGVHMTPNDTLSAQAGETVTFIINQPQPGTPVAVLQGTPGDDFGTLSVDSMGNAGVKAQVKFGKKAQGRYTLLATDSSGEYNESVLIVVKPAKGEAEKPASAASATSGAS</sequence>
<dbReference type="RefSeq" id="WP_394407427.1">
    <property type="nucleotide sequence ID" value="NZ_JBIGIC010000003.1"/>
</dbReference>
<name>A0ABW7H915_9BURK</name>
<comment type="caution">
    <text evidence="3">The sequence shown here is derived from an EMBL/GenBank/DDBJ whole genome shotgun (WGS) entry which is preliminary data.</text>
</comment>